<accession>A0A131YQH3</accession>
<dbReference type="AlphaFoldDB" id="A0A131YQH3"/>
<evidence type="ECO:0000313" key="2">
    <source>
        <dbReference type="EMBL" id="JAP80838.1"/>
    </source>
</evidence>
<sequence>MNPAVLLVFIVYIAATGASNYYEQFSDYEWTLPEIGRGVKVEAKVFYDSTLASTGPSENEVTEAEKEPSIEDFQKLFKLVELYFQAMSIMINIEVKSTEKIDTLGVPHEQGSLNANATLEKLKEHVASEQDGNNTIYYLFTKSPLIAKESGEDQDDSYMYYGTFETFCSGMNSAVVVHHQSMEDYSNAVGATAWMFGLTGYDSVEMDFFTLLWVFQYCPKSACPAHCSQQCPAA</sequence>
<evidence type="ECO:0000256" key="1">
    <source>
        <dbReference type="SAM" id="SignalP"/>
    </source>
</evidence>
<protein>
    <submittedName>
        <fullName evidence="2">28 kDa Metastriate family member</fullName>
    </submittedName>
</protein>
<name>A0A131YQH3_RHIAP</name>
<proteinExistence type="predicted"/>
<organism evidence="2">
    <name type="scientific">Rhipicephalus appendiculatus</name>
    <name type="common">Brown ear tick</name>
    <dbReference type="NCBI Taxonomy" id="34631"/>
    <lineage>
        <taxon>Eukaryota</taxon>
        <taxon>Metazoa</taxon>
        <taxon>Ecdysozoa</taxon>
        <taxon>Arthropoda</taxon>
        <taxon>Chelicerata</taxon>
        <taxon>Arachnida</taxon>
        <taxon>Acari</taxon>
        <taxon>Parasitiformes</taxon>
        <taxon>Ixodida</taxon>
        <taxon>Ixodoidea</taxon>
        <taxon>Ixodidae</taxon>
        <taxon>Rhipicephalinae</taxon>
        <taxon>Rhipicephalus</taxon>
        <taxon>Rhipicephalus</taxon>
    </lineage>
</organism>
<keyword evidence="1" id="KW-0732">Signal</keyword>
<feature type="signal peptide" evidence="1">
    <location>
        <begin position="1"/>
        <end position="18"/>
    </location>
</feature>
<reference evidence="2" key="1">
    <citation type="journal article" date="2016" name="Ticks Tick Borne Dis.">
        <title>De novo assembly and annotation of the salivary gland transcriptome of Rhipicephalus appendiculatus male and female ticks during blood feeding.</title>
        <authorList>
            <person name="de Castro M.H."/>
            <person name="de Klerk D."/>
            <person name="Pienaar R."/>
            <person name="Latif A.A."/>
            <person name="Rees D.J."/>
            <person name="Mans B.J."/>
        </authorList>
    </citation>
    <scope>NUCLEOTIDE SEQUENCE</scope>
    <source>
        <tissue evidence="2">Salivary glands</tissue>
    </source>
</reference>
<dbReference type="EMBL" id="GEDV01007719">
    <property type="protein sequence ID" value="JAP80838.1"/>
    <property type="molecule type" value="Transcribed_RNA"/>
</dbReference>
<feature type="chain" id="PRO_5007285678" evidence="1">
    <location>
        <begin position="19"/>
        <end position="234"/>
    </location>
</feature>